<dbReference type="PANTHER" id="PTHR35901:SF1">
    <property type="entry name" value="EXONUCLEASE VAPC9"/>
    <property type="match status" value="1"/>
</dbReference>
<dbReference type="InterPro" id="IPR002716">
    <property type="entry name" value="PIN_dom"/>
</dbReference>
<dbReference type="SUPFAM" id="SSF88723">
    <property type="entry name" value="PIN domain-like"/>
    <property type="match status" value="1"/>
</dbReference>
<dbReference type="EMBL" id="CP012036">
    <property type="protein sequence ID" value="ALF54394.1"/>
    <property type="molecule type" value="Genomic_DNA"/>
</dbReference>
<organism evidence="3 4">
    <name type="scientific">Nostoc piscinale CENA21</name>
    <dbReference type="NCBI Taxonomy" id="224013"/>
    <lineage>
        <taxon>Bacteria</taxon>
        <taxon>Bacillati</taxon>
        <taxon>Cyanobacteriota</taxon>
        <taxon>Cyanophyceae</taxon>
        <taxon>Nostocales</taxon>
        <taxon>Nostocaceae</taxon>
        <taxon>Nostoc</taxon>
    </lineage>
</organism>
<dbReference type="CDD" id="cd09873">
    <property type="entry name" value="PIN_Pae0151-like"/>
    <property type="match status" value="1"/>
</dbReference>
<proteinExistence type="predicted"/>
<dbReference type="OrthoDB" id="459975at2"/>
<dbReference type="PANTHER" id="PTHR35901">
    <property type="entry name" value="RIBONUCLEASE VAPC3"/>
    <property type="match status" value="1"/>
</dbReference>
<evidence type="ECO:0000259" key="2">
    <source>
        <dbReference type="Pfam" id="PF01850"/>
    </source>
</evidence>
<reference evidence="3 4" key="2">
    <citation type="journal article" date="2016" name="Genome Announc.">
        <title>Draft Genome Sequence of the N2-Fixing Cyanobacterium Nostoc piscinale CENA21, Isolated from the Brazilian Amazon Floodplain.</title>
        <authorList>
            <person name="Leao T."/>
            <person name="Guimaraes P.I."/>
            <person name="de Melo A.G."/>
            <person name="Ramos R.T."/>
            <person name="Leao P.N."/>
            <person name="Silva A."/>
            <person name="Fiore M.F."/>
            <person name="Schneider M.P."/>
        </authorList>
    </citation>
    <scope>NUCLEOTIDE SEQUENCE [LARGE SCALE GENOMIC DNA]</scope>
    <source>
        <strain evidence="3 4">CENA21</strain>
    </source>
</reference>
<reference evidence="4" key="1">
    <citation type="submission" date="2015-07" db="EMBL/GenBank/DDBJ databases">
        <title>Genome Of Nitrogen-Fixing Cyanobacterium Nostoc piscinale CENA21 From Solimoes/Amazon River Floodplain Sediments And Comparative Genomics To Uncover Biosynthetic Natural Products Potential.</title>
        <authorList>
            <person name="Leao T.F."/>
            <person name="Leao P.N."/>
            <person name="Guimaraes P.I."/>
            <person name="de Melo A.G.C."/>
            <person name="Ramos R.T.J."/>
            <person name="Silva A."/>
            <person name="Fiore M.F."/>
            <person name="Schneider M.P.C."/>
        </authorList>
    </citation>
    <scope>NUCLEOTIDE SEQUENCE [LARGE SCALE GENOMIC DNA]</scope>
    <source>
        <strain evidence="4">CENA21</strain>
    </source>
</reference>
<evidence type="ECO:0000256" key="1">
    <source>
        <dbReference type="ARBA" id="ARBA00022842"/>
    </source>
</evidence>
<keyword evidence="1" id="KW-0460">Magnesium</keyword>
<sequence length="152" mass="17084">MTTPLRCVVDTSVCIKYFIADPLTTKVKQLFGHLSNPQTEIFVPDLFYIESANVMWKYVRARMYTVAEVQTDLATLKNFPLRVVSTADLMTDAVNIAINYNISAYDACYVALSQQVNTVLLTLDAKLVRALNNSSHNVCSFHDFEVPQLPSI</sequence>
<dbReference type="KEGG" id="npz:ACX27_18610"/>
<accession>A0A0M4TW33</accession>
<dbReference type="InterPro" id="IPR051619">
    <property type="entry name" value="TypeII_TA_RNase_PINc/VapC"/>
</dbReference>
<dbReference type="Proteomes" id="UP000062645">
    <property type="component" value="Chromosome"/>
</dbReference>
<dbReference type="Pfam" id="PF01850">
    <property type="entry name" value="PIN"/>
    <property type="match status" value="1"/>
</dbReference>
<dbReference type="InterPro" id="IPR029060">
    <property type="entry name" value="PIN-like_dom_sf"/>
</dbReference>
<dbReference type="InterPro" id="IPR044153">
    <property type="entry name" value="PIN_Pae0151-like"/>
</dbReference>
<keyword evidence="4" id="KW-1185">Reference proteome</keyword>
<dbReference type="RefSeq" id="WP_062294922.1">
    <property type="nucleotide sequence ID" value="NZ_CP012036.1"/>
</dbReference>
<protein>
    <submittedName>
        <fullName evidence="3">PilT protein domain protein</fullName>
    </submittedName>
</protein>
<feature type="domain" description="PIN" evidence="2">
    <location>
        <begin position="8"/>
        <end position="129"/>
    </location>
</feature>
<dbReference type="STRING" id="224013.ACX27_18610"/>
<name>A0A0M4TW33_9NOSO</name>
<dbReference type="Gene3D" id="3.40.50.1010">
    <property type="entry name" value="5'-nuclease"/>
    <property type="match status" value="1"/>
</dbReference>
<evidence type="ECO:0000313" key="4">
    <source>
        <dbReference type="Proteomes" id="UP000062645"/>
    </source>
</evidence>
<dbReference type="PATRIC" id="fig|224013.5.peg.4453"/>
<evidence type="ECO:0000313" key="3">
    <source>
        <dbReference type="EMBL" id="ALF54394.1"/>
    </source>
</evidence>
<dbReference type="AlphaFoldDB" id="A0A0M4TW33"/>
<gene>
    <name evidence="3" type="ORF">ACX27_18610</name>
</gene>